<evidence type="ECO:0000256" key="5">
    <source>
        <dbReference type="ARBA" id="ARBA00022801"/>
    </source>
</evidence>
<evidence type="ECO:0000259" key="9">
    <source>
        <dbReference type="Pfam" id="PF02811"/>
    </source>
</evidence>
<evidence type="ECO:0000256" key="2">
    <source>
        <dbReference type="ARBA" id="ARBA00009152"/>
    </source>
</evidence>
<keyword evidence="11" id="KW-1185">Reference proteome</keyword>
<dbReference type="GO" id="GO:0005737">
    <property type="term" value="C:cytoplasm"/>
    <property type="evidence" value="ECO:0007669"/>
    <property type="project" value="TreeGrafter"/>
</dbReference>
<evidence type="ECO:0000256" key="3">
    <source>
        <dbReference type="ARBA" id="ARBA00013085"/>
    </source>
</evidence>
<comment type="catalytic activity">
    <reaction evidence="7 8">
        <text>L-histidinol phosphate + H2O = L-histidinol + phosphate</text>
        <dbReference type="Rhea" id="RHEA:14465"/>
        <dbReference type="ChEBI" id="CHEBI:15377"/>
        <dbReference type="ChEBI" id="CHEBI:43474"/>
        <dbReference type="ChEBI" id="CHEBI:57699"/>
        <dbReference type="ChEBI" id="CHEBI:57980"/>
        <dbReference type="EC" id="3.1.3.15"/>
    </reaction>
</comment>
<dbReference type="NCBIfam" id="NF005996">
    <property type="entry name" value="PRK08123.1"/>
    <property type="match status" value="1"/>
</dbReference>
<dbReference type="CDD" id="cd12110">
    <property type="entry name" value="PHP_HisPPase_Hisj_like"/>
    <property type="match status" value="1"/>
</dbReference>
<comment type="similarity">
    <text evidence="2 8">Belongs to the PHP hydrolase family. HisK subfamily.</text>
</comment>
<reference evidence="10 11" key="1">
    <citation type="submission" date="2013-08" db="EMBL/GenBank/DDBJ databases">
        <authorList>
            <person name="Huang J."/>
            <person name="Wang G."/>
        </authorList>
    </citation>
    <scope>NUCLEOTIDE SEQUENCE [LARGE SCALE GENOMIC DNA]</scope>
    <source>
        <strain evidence="10 11">BH030004</strain>
    </source>
</reference>
<dbReference type="EMBL" id="AVPF01000062">
    <property type="protein sequence ID" value="KGX84232.1"/>
    <property type="molecule type" value="Genomic_DNA"/>
</dbReference>
<dbReference type="PANTHER" id="PTHR21039">
    <property type="entry name" value="HISTIDINOL PHOSPHATASE-RELATED"/>
    <property type="match status" value="1"/>
</dbReference>
<dbReference type="SUPFAM" id="SSF89550">
    <property type="entry name" value="PHP domain-like"/>
    <property type="match status" value="1"/>
</dbReference>
<dbReference type="Proteomes" id="UP000030403">
    <property type="component" value="Unassembled WGS sequence"/>
</dbReference>
<organism evidence="10 11">
    <name type="scientific">Pontibacillus marinus BH030004 = DSM 16465</name>
    <dbReference type="NCBI Taxonomy" id="1385511"/>
    <lineage>
        <taxon>Bacteria</taxon>
        <taxon>Bacillati</taxon>
        <taxon>Bacillota</taxon>
        <taxon>Bacilli</taxon>
        <taxon>Bacillales</taxon>
        <taxon>Bacillaceae</taxon>
        <taxon>Pontibacillus</taxon>
    </lineage>
</organism>
<dbReference type="Pfam" id="PF02811">
    <property type="entry name" value="PHP"/>
    <property type="match status" value="1"/>
</dbReference>
<evidence type="ECO:0000313" key="10">
    <source>
        <dbReference type="EMBL" id="KGX84232.1"/>
    </source>
</evidence>
<dbReference type="InterPro" id="IPR004013">
    <property type="entry name" value="PHP_dom"/>
</dbReference>
<dbReference type="InterPro" id="IPR016195">
    <property type="entry name" value="Pol/histidinol_Pase-like"/>
</dbReference>
<dbReference type="GO" id="GO:0004401">
    <property type="term" value="F:histidinol-phosphatase activity"/>
    <property type="evidence" value="ECO:0007669"/>
    <property type="project" value="UniProtKB-UniRule"/>
</dbReference>
<protein>
    <recommendedName>
        <fullName evidence="3 8">Histidinol-phosphatase</fullName>
        <shortName evidence="8">HolPase</shortName>
        <ecNumber evidence="3 8">3.1.3.15</ecNumber>
    </recommendedName>
</protein>
<dbReference type="AlphaFoldDB" id="A0A0A5HKR0"/>
<evidence type="ECO:0000256" key="4">
    <source>
        <dbReference type="ARBA" id="ARBA00022605"/>
    </source>
</evidence>
<gene>
    <name evidence="10" type="ORF">N783_18095</name>
</gene>
<evidence type="ECO:0000256" key="8">
    <source>
        <dbReference type="RuleBase" id="RU366003"/>
    </source>
</evidence>
<evidence type="ECO:0000313" key="11">
    <source>
        <dbReference type="Proteomes" id="UP000030403"/>
    </source>
</evidence>
<dbReference type="GO" id="GO:0000105">
    <property type="term" value="P:L-histidine biosynthetic process"/>
    <property type="evidence" value="ECO:0007669"/>
    <property type="project" value="UniProtKB-UniRule"/>
</dbReference>
<sequence length="266" mass="30342">MIIDGHVHTPFCPHGTRDTLKQYVENAIFLDYHSISFTEHAPLPKNFHDPVPTKDSAISLKDMESYIKAIQDIKETYKKDINVHIGLEVDYIEGYEGEIREFLNTYGPMLTDSILSVHFLKASEDYVCMDYGVEAFKELVQCLGSVDAVYKRYFETVLKSISADLGTYKPERIGHMTLVQKFKKQYPATTSFQQEIDHILDKVNEQNYSLDVNSAGLRKPYCLDSYPPDSVIAKAKNKGINLVYGSDAHKAEDLGKGYEHLEHYVK</sequence>
<dbReference type="EC" id="3.1.3.15" evidence="3 8"/>
<dbReference type="eggNOG" id="COG1387">
    <property type="taxonomic scope" value="Bacteria"/>
</dbReference>
<dbReference type="InterPro" id="IPR010140">
    <property type="entry name" value="Histidinol_P_phosphatase_HisJ"/>
</dbReference>
<feature type="domain" description="PHP" evidence="9">
    <location>
        <begin position="4"/>
        <end position="214"/>
    </location>
</feature>
<comment type="pathway">
    <text evidence="1 8">Amino-acid biosynthesis; L-histidine biosynthesis; L-histidine from 5-phospho-alpha-D-ribose 1-diphosphate: step 8/9.</text>
</comment>
<proteinExistence type="inferred from homology"/>
<evidence type="ECO:0000256" key="7">
    <source>
        <dbReference type="ARBA" id="ARBA00049158"/>
    </source>
</evidence>
<dbReference type="NCBIfam" id="TIGR01856">
    <property type="entry name" value="hisJ_fam"/>
    <property type="match status" value="1"/>
</dbReference>
<keyword evidence="6 8" id="KW-0368">Histidine biosynthesis</keyword>
<accession>A0A0A5HKR0</accession>
<keyword evidence="4 8" id="KW-0028">Amino-acid biosynthesis</keyword>
<evidence type="ECO:0000256" key="1">
    <source>
        <dbReference type="ARBA" id="ARBA00004970"/>
    </source>
</evidence>
<dbReference type="OrthoDB" id="9775255at2"/>
<dbReference type="Gene3D" id="3.20.20.140">
    <property type="entry name" value="Metal-dependent hydrolases"/>
    <property type="match status" value="1"/>
</dbReference>
<keyword evidence="5 8" id="KW-0378">Hydrolase</keyword>
<dbReference type="PANTHER" id="PTHR21039:SF0">
    <property type="entry name" value="HISTIDINOL-PHOSPHATASE"/>
    <property type="match status" value="1"/>
</dbReference>
<dbReference type="STRING" id="1385511.GCA_000425225_01314"/>
<name>A0A0A5HKR0_9BACI</name>
<evidence type="ECO:0000256" key="6">
    <source>
        <dbReference type="ARBA" id="ARBA00023102"/>
    </source>
</evidence>
<dbReference type="UniPathway" id="UPA00031">
    <property type="reaction ID" value="UER00013"/>
</dbReference>
<comment type="caution">
    <text evidence="10">The sequence shown here is derived from an EMBL/GenBank/DDBJ whole genome shotgun (WGS) entry which is preliminary data.</text>
</comment>